<name>A0AAV7FB22_ARIFI</name>
<evidence type="ECO:0000256" key="4">
    <source>
        <dbReference type="ARBA" id="ARBA00022989"/>
    </source>
</evidence>
<feature type="transmembrane region" description="Helical" evidence="7">
    <location>
        <begin position="82"/>
        <end position="103"/>
    </location>
</feature>
<dbReference type="InterPro" id="IPR034294">
    <property type="entry name" value="Aquaporin_transptr"/>
</dbReference>
<reference evidence="8 9" key="1">
    <citation type="submission" date="2021-07" db="EMBL/GenBank/DDBJ databases">
        <title>The Aristolochia fimbriata genome: insights into angiosperm evolution, floral development and chemical biosynthesis.</title>
        <authorList>
            <person name="Jiao Y."/>
        </authorList>
    </citation>
    <scope>NUCLEOTIDE SEQUENCE [LARGE SCALE GENOMIC DNA]</scope>
    <source>
        <strain evidence="8">IBCAS-2021</strain>
        <tissue evidence="8">Leaf</tissue>
    </source>
</reference>
<evidence type="ECO:0008006" key="10">
    <source>
        <dbReference type="Google" id="ProtNLM"/>
    </source>
</evidence>
<comment type="subcellular location">
    <subcellularLocation>
        <location evidence="1">Membrane</location>
        <topology evidence="1">Multi-pass membrane protein</topology>
    </subcellularLocation>
</comment>
<dbReference type="InterPro" id="IPR023271">
    <property type="entry name" value="Aquaporin-like"/>
</dbReference>
<dbReference type="GO" id="GO:0016020">
    <property type="term" value="C:membrane"/>
    <property type="evidence" value="ECO:0007669"/>
    <property type="project" value="UniProtKB-SubCell"/>
</dbReference>
<sequence>MPRREPINSRSTIYRGRGTSVRFLATDPANSMTSTARAGARDDQEMGRPNAFFRSEVRHQSLPKCFRKRCGVSSSAIDTMRVAGAEFLGTFFMMFAVCGIIASTKMVEGGGLLEYACGAGFAILVVIFAVGPISGAHVNPSITLAYAAIGDFPWSKVPLYVSAQISGSAFATFVGMAVYGTEADFANTRPLRGVHMAFFSELIASSLVMFLGASLSDNAQAVNPTTTTASTLFSLPVSGGSLNPVRSLGPAVVSWKFESLWLYFTAPTLGALAGALLYRLLKLQHTQQSCAAATQTEAARSVVSGSVVCETNLSPHRLNGH</sequence>
<keyword evidence="2 6" id="KW-0813">Transport</keyword>
<evidence type="ECO:0000256" key="3">
    <source>
        <dbReference type="ARBA" id="ARBA00022692"/>
    </source>
</evidence>
<protein>
    <recommendedName>
        <fullName evidence="10">Aquaporin NIP7-1</fullName>
    </recommendedName>
</protein>
<dbReference type="Gene3D" id="1.20.1080.10">
    <property type="entry name" value="Glycerol uptake facilitator protein"/>
    <property type="match status" value="1"/>
</dbReference>
<keyword evidence="5 7" id="KW-0472">Membrane</keyword>
<dbReference type="InterPro" id="IPR000425">
    <property type="entry name" value="MIP"/>
</dbReference>
<feature type="transmembrane region" description="Helical" evidence="7">
    <location>
        <begin position="260"/>
        <end position="281"/>
    </location>
</feature>
<dbReference type="SUPFAM" id="SSF81338">
    <property type="entry name" value="Aquaporin-like"/>
    <property type="match status" value="1"/>
</dbReference>
<keyword evidence="3 6" id="KW-0812">Transmembrane</keyword>
<proteinExistence type="inferred from homology"/>
<dbReference type="Proteomes" id="UP000825729">
    <property type="component" value="Unassembled WGS sequence"/>
</dbReference>
<dbReference type="GO" id="GO:0015267">
    <property type="term" value="F:channel activity"/>
    <property type="evidence" value="ECO:0007669"/>
    <property type="project" value="InterPro"/>
</dbReference>
<comment type="caution">
    <text evidence="8">The sequence shown here is derived from an EMBL/GenBank/DDBJ whole genome shotgun (WGS) entry which is preliminary data.</text>
</comment>
<dbReference type="PROSITE" id="PS00221">
    <property type="entry name" value="MIP"/>
    <property type="match status" value="1"/>
</dbReference>
<organism evidence="8 9">
    <name type="scientific">Aristolochia fimbriata</name>
    <name type="common">White veined hardy Dutchman's pipe vine</name>
    <dbReference type="NCBI Taxonomy" id="158543"/>
    <lineage>
        <taxon>Eukaryota</taxon>
        <taxon>Viridiplantae</taxon>
        <taxon>Streptophyta</taxon>
        <taxon>Embryophyta</taxon>
        <taxon>Tracheophyta</taxon>
        <taxon>Spermatophyta</taxon>
        <taxon>Magnoliopsida</taxon>
        <taxon>Magnoliidae</taxon>
        <taxon>Piperales</taxon>
        <taxon>Aristolochiaceae</taxon>
        <taxon>Aristolochia</taxon>
    </lineage>
</organism>
<dbReference type="AlphaFoldDB" id="A0AAV7FB22"/>
<keyword evidence="9" id="KW-1185">Reference proteome</keyword>
<dbReference type="EMBL" id="JAINDJ010000002">
    <property type="protein sequence ID" value="KAG9457971.1"/>
    <property type="molecule type" value="Genomic_DNA"/>
</dbReference>
<dbReference type="PRINTS" id="PR00783">
    <property type="entry name" value="MINTRINSICP"/>
</dbReference>
<feature type="transmembrane region" description="Helical" evidence="7">
    <location>
        <begin position="115"/>
        <end position="137"/>
    </location>
</feature>
<gene>
    <name evidence="8" type="ORF">H6P81_002479</name>
</gene>
<evidence type="ECO:0000256" key="5">
    <source>
        <dbReference type="ARBA" id="ARBA00023136"/>
    </source>
</evidence>
<evidence type="ECO:0000256" key="1">
    <source>
        <dbReference type="ARBA" id="ARBA00004141"/>
    </source>
</evidence>
<dbReference type="InterPro" id="IPR022357">
    <property type="entry name" value="MIP_CS"/>
</dbReference>
<dbReference type="PANTHER" id="PTHR45724">
    <property type="entry name" value="AQUAPORIN NIP2-1"/>
    <property type="match status" value="1"/>
</dbReference>
<evidence type="ECO:0000256" key="7">
    <source>
        <dbReference type="SAM" id="Phobius"/>
    </source>
</evidence>
<feature type="transmembrane region" description="Helical" evidence="7">
    <location>
        <begin position="193"/>
        <end position="215"/>
    </location>
</feature>
<evidence type="ECO:0000256" key="2">
    <source>
        <dbReference type="ARBA" id="ARBA00022448"/>
    </source>
</evidence>
<evidence type="ECO:0000313" key="8">
    <source>
        <dbReference type="EMBL" id="KAG9457971.1"/>
    </source>
</evidence>
<evidence type="ECO:0000313" key="9">
    <source>
        <dbReference type="Proteomes" id="UP000825729"/>
    </source>
</evidence>
<comment type="similarity">
    <text evidence="6">Belongs to the MIP/aquaporin (TC 1.A.8) family.</text>
</comment>
<evidence type="ECO:0000256" key="6">
    <source>
        <dbReference type="RuleBase" id="RU000477"/>
    </source>
</evidence>
<dbReference type="Pfam" id="PF00230">
    <property type="entry name" value="MIP"/>
    <property type="match status" value="1"/>
</dbReference>
<dbReference type="PANTHER" id="PTHR45724:SF26">
    <property type="entry name" value="AQUAPORIN NIP7-1-RELATED"/>
    <property type="match status" value="1"/>
</dbReference>
<keyword evidence="4 7" id="KW-1133">Transmembrane helix</keyword>
<accession>A0AAV7FB22</accession>
<feature type="transmembrane region" description="Helical" evidence="7">
    <location>
        <begin position="157"/>
        <end position="181"/>
    </location>
</feature>